<evidence type="ECO:0000256" key="1">
    <source>
        <dbReference type="ARBA" id="ARBA00004123"/>
    </source>
</evidence>
<evidence type="ECO:0000256" key="6">
    <source>
        <dbReference type="SAM" id="MobiDB-lite"/>
    </source>
</evidence>
<feature type="domain" description="WRKY" evidence="7">
    <location>
        <begin position="100"/>
        <end position="166"/>
    </location>
</feature>
<evidence type="ECO:0000256" key="3">
    <source>
        <dbReference type="ARBA" id="ARBA00023125"/>
    </source>
</evidence>
<dbReference type="PROSITE" id="PS50811">
    <property type="entry name" value="WRKY"/>
    <property type="match status" value="1"/>
</dbReference>
<dbReference type="SUPFAM" id="SSF118290">
    <property type="entry name" value="WRKY DNA-binding domain"/>
    <property type="match status" value="1"/>
</dbReference>
<keyword evidence="9" id="KW-1185">Reference proteome</keyword>
<evidence type="ECO:0000256" key="4">
    <source>
        <dbReference type="ARBA" id="ARBA00023163"/>
    </source>
</evidence>
<keyword evidence="2" id="KW-0805">Transcription regulation</keyword>
<evidence type="ECO:0000313" key="8">
    <source>
        <dbReference type="EMBL" id="PQM35172.1"/>
    </source>
</evidence>
<gene>
    <name evidence="8" type="ORF">Pyn_34737</name>
</gene>
<accession>A0A314UEE7</accession>
<dbReference type="Proteomes" id="UP000250321">
    <property type="component" value="Unassembled WGS sequence"/>
</dbReference>
<evidence type="ECO:0000259" key="7">
    <source>
        <dbReference type="PROSITE" id="PS50811"/>
    </source>
</evidence>
<dbReference type="OrthoDB" id="2020995at2759"/>
<dbReference type="SMART" id="SM00774">
    <property type="entry name" value="WRKY"/>
    <property type="match status" value="1"/>
</dbReference>
<dbReference type="AlphaFoldDB" id="A0A314UEE7"/>
<feature type="region of interest" description="Disordered" evidence="6">
    <location>
        <begin position="320"/>
        <end position="339"/>
    </location>
</feature>
<proteinExistence type="predicted"/>
<dbReference type="Gene3D" id="2.20.25.80">
    <property type="entry name" value="WRKY domain"/>
    <property type="match status" value="1"/>
</dbReference>
<organism evidence="8 9">
    <name type="scientific">Prunus yedoensis var. nudiflora</name>
    <dbReference type="NCBI Taxonomy" id="2094558"/>
    <lineage>
        <taxon>Eukaryota</taxon>
        <taxon>Viridiplantae</taxon>
        <taxon>Streptophyta</taxon>
        <taxon>Embryophyta</taxon>
        <taxon>Tracheophyta</taxon>
        <taxon>Spermatophyta</taxon>
        <taxon>Magnoliopsida</taxon>
        <taxon>eudicotyledons</taxon>
        <taxon>Gunneridae</taxon>
        <taxon>Pentapetalae</taxon>
        <taxon>rosids</taxon>
        <taxon>fabids</taxon>
        <taxon>Rosales</taxon>
        <taxon>Rosaceae</taxon>
        <taxon>Amygdaloideae</taxon>
        <taxon>Amygdaleae</taxon>
        <taxon>Prunus</taxon>
    </lineage>
</organism>
<evidence type="ECO:0000256" key="5">
    <source>
        <dbReference type="ARBA" id="ARBA00023242"/>
    </source>
</evidence>
<keyword evidence="4" id="KW-0804">Transcription</keyword>
<dbReference type="PANTHER" id="PTHR31429">
    <property type="entry name" value="WRKY TRANSCRIPTION FACTOR 36-RELATED"/>
    <property type="match status" value="1"/>
</dbReference>
<sequence length="339" mass="36194">MSFHSVLWKAADPKIVPGRLHKTTSLSQWSAAKSTSHVLHRDLSGRISTTNGGEDSPDQEFQGWVPKKVSKMMNPRDVDQASSETMSMIKKARVSVRARSDASMISDGCQWRKYGQKMAKGNPCPRAYYRCTMGTGCPVRKQVQRCAEDRTILVTTYEGHHNHPLPPAAMAMASTTSAAASMLLSGSMPSADGLISSNSFLARSALPNCPPSLATLSASAPFPTVTLDLTRTPTSSEMPLGQPNQLPPSFPQNMMSVPQILGQALSSQSKFSVLDSFQGLDSATHSLADKVNAATAAVTADPNFTAALVAAITSIIGNVHSNNNTNNNITTRNNSDSNT</sequence>
<dbReference type="GO" id="GO:0003700">
    <property type="term" value="F:DNA-binding transcription factor activity"/>
    <property type="evidence" value="ECO:0007669"/>
    <property type="project" value="InterPro"/>
</dbReference>
<feature type="compositionally biased region" description="Low complexity" evidence="6">
    <location>
        <begin position="321"/>
        <end position="339"/>
    </location>
</feature>
<name>A0A314UEE7_PRUYE</name>
<dbReference type="EMBL" id="PJQY01003703">
    <property type="protein sequence ID" value="PQM35172.1"/>
    <property type="molecule type" value="Genomic_DNA"/>
</dbReference>
<dbReference type="GO" id="GO:0043565">
    <property type="term" value="F:sequence-specific DNA binding"/>
    <property type="evidence" value="ECO:0007669"/>
    <property type="project" value="InterPro"/>
</dbReference>
<comment type="subcellular location">
    <subcellularLocation>
        <location evidence="1">Nucleus</location>
    </subcellularLocation>
</comment>
<comment type="caution">
    <text evidence="8">The sequence shown here is derived from an EMBL/GenBank/DDBJ whole genome shotgun (WGS) entry which is preliminary data.</text>
</comment>
<keyword evidence="3" id="KW-0238">DNA-binding</keyword>
<dbReference type="PANTHER" id="PTHR31429:SF81">
    <property type="entry name" value="TRANSCRIPTION FACTOR WRKY FAMILY-RELATED"/>
    <property type="match status" value="1"/>
</dbReference>
<dbReference type="FunFam" id="2.20.25.80:FF:000002">
    <property type="entry name" value="probable WRKY transcription factor 31"/>
    <property type="match status" value="1"/>
</dbReference>
<dbReference type="Pfam" id="PF03106">
    <property type="entry name" value="WRKY"/>
    <property type="match status" value="1"/>
</dbReference>
<dbReference type="InterPro" id="IPR036576">
    <property type="entry name" value="WRKY_dom_sf"/>
</dbReference>
<dbReference type="InterPro" id="IPR044810">
    <property type="entry name" value="WRKY_plant"/>
</dbReference>
<evidence type="ECO:0000313" key="9">
    <source>
        <dbReference type="Proteomes" id="UP000250321"/>
    </source>
</evidence>
<dbReference type="InterPro" id="IPR003657">
    <property type="entry name" value="WRKY_dom"/>
</dbReference>
<dbReference type="GO" id="GO:0005634">
    <property type="term" value="C:nucleus"/>
    <property type="evidence" value="ECO:0007669"/>
    <property type="project" value="UniProtKB-SubCell"/>
</dbReference>
<protein>
    <submittedName>
        <fullName evidence="8">Putative WRKY transcription factor 31 isoform X2</fullName>
    </submittedName>
</protein>
<evidence type="ECO:0000256" key="2">
    <source>
        <dbReference type="ARBA" id="ARBA00023015"/>
    </source>
</evidence>
<keyword evidence="5" id="KW-0539">Nucleus</keyword>
<reference evidence="8 9" key="1">
    <citation type="submission" date="2018-02" db="EMBL/GenBank/DDBJ databases">
        <title>Draft genome of wild Prunus yedoensis var. nudiflora.</title>
        <authorList>
            <person name="Baek S."/>
            <person name="Kim J.-H."/>
            <person name="Choi K."/>
            <person name="Kim G.-B."/>
            <person name="Cho A."/>
            <person name="Jang H."/>
            <person name="Shin C.-H."/>
            <person name="Yu H.-J."/>
            <person name="Mun J.-H."/>
        </authorList>
    </citation>
    <scope>NUCLEOTIDE SEQUENCE [LARGE SCALE GENOMIC DNA]</scope>
    <source>
        <strain evidence="9">cv. Jeju island</strain>
        <tissue evidence="8">Leaf</tissue>
    </source>
</reference>